<name>A0AAE6JCD3_9SPHI</name>
<evidence type="ECO:0000313" key="2">
    <source>
        <dbReference type="EMBL" id="QTE48195.1"/>
    </source>
</evidence>
<proteinExistence type="predicted"/>
<keyword evidence="4" id="KW-1185">Reference proteome</keyword>
<dbReference type="Proteomes" id="UP000250557">
    <property type="component" value="Chromosome"/>
</dbReference>
<evidence type="ECO:0000313" key="3">
    <source>
        <dbReference type="Proteomes" id="UP000250557"/>
    </source>
</evidence>
<reference evidence="2 4" key="2">
    <citation type="submission" date="2021-03" db="EMBL/GenBank/DDBJ databases">
        <title>Mucilaginibacter strains isolated from gold and copper mining confer multi heavy-metal resistance.</title>
        <authorList>
            <person name="Li Y."/>
        </authorList>
    </citation>
    <scope>NUCLEOTIDE SEQUENCE [LARGE SCALE GENOMIC DNA]</scope>
    <source>
        <strain evidence="2 4">P2-4</strain>
    </source>
</reference>
<dbReference type="AlphaFoldDB" id="A0AAE6JCD3"/>
<gene>
    <name evidence="1" type="ORF">DIU31_005805</name>
    <name evidence="2" type="ORF">J3L21_21920</name>
</gene>
<dbReference type="RefSeq" id="WP_112658481.1">
    <property type="nucleotide sequence ID" value="NZ_CP043451.1"/>
</dbReference>
<accession>A0AAE6JCD3</accession>
<evidence type="ECO:0000313" key="4">
    <source>
        <dbReference type="Proteomes" id="UP000663940"/>
    </source>
</evidence>
<reference evidence="1 3" key="1">
    <citation type="submission" date="2019-08" db="EMBL/GenBank/DDBJ databases">
        <title>Comparative genome analysis confer to the adaptation heavy metal polluted environment.</title>
        <authorList>
            <person name="Li Y."/>
        </authorList>
    </citation>
    <scope>NUCLEOTIDE SEQUENCE [LARGE SCALE GENOMIC DNA]</scope>
    <source>
        <strain evidence="1 3">P2</strain>
    </source>
</reference>
<organism evidence="1 3">
    <name type="scientific">Mucilaginibacter rubeus</name>
    <dbReference type="NCBI Taxonomy" id="2027860"/>
    <lineage>
        <taxon>Bacteria</taxon>
        <taxon>Pseudomonadati</taxon>
        <taxon>Bacteroidota</taxon>
        <taxon>Sphingobacteriia</taxon>
        <taxon>Sphingobacteriales</taxon>
        <taxon>Sphingobacteriaceae</taxon>
        <taxon>Mucilaginibacter</taxon>
    </lineage>
</organism>
<dbReference type="EMBL" id="CP043451">
    <property type="protein sequence ID" value="QEM03057.1"/>
    <property type="molecule type" value="Genomic_DNA"/>
</dbReference>
<dbReference type="EMBL" id="CP071880">
    <property type="protein sequence ID" value="QTE48195.1"/>
    <property type="molecule type" value="Genomic_DNA"/>
</dbReference>
<dbReference type="Proteomes" id="UP000663940">
    <property type="component" value="Chromosome"/>
</dbReference>
<evidence type="ECO:0000313" key="1">
    <source>
        <dbReference type="EMBL" id="QEM03057.1"/>
    </source>
</evidence>
<sequence>MELDLKINLPEDFTMLCEIFAVKPQFIIQLIIDQISFPRFYAHSFDKGKWATLIFLDYLDNEHHLDEKEMEFNEHYLEKFSDAVEAIKENSPAVVEEAAREVIREWHKAISKERAKYLLDNLPKEE</sequence>
<protein>
    <submittedName>
        <fullName evidence="1">Uncharacterized protein</fullName>
    </submittedName>
</protein>